<dbReference type="InterPro" id="IPR036318">
    <property type="entry name" value="FAD-bd_PCMH-like_sf"/>
</dbReference>
<organism evidence="2 3">
    <name type="scientific">Owenia fusiformis</name>
    <name type="common">Polychaete worm</name>
    <dbReference type="NCBI Taxonomy" id="6347"/>
    <lineage>
        <taxon>Eukaryota</taxon>
        <taxon>Metazoa</taxon>
        <taxon>Spiralia</taxon>
        <taxon>Lophotrochozoa</taxon>
        <taxon>Annelida</taxon>
        <taxon>Polychaeta</taxon>
        <taxon>Sedentaria</taxon>
        <taxon>Canalipalpata</taxon>
        <taxon>Sabellida</taxon>
        <taxon>Oweniida</taxon>
        <taxon>Oweniidae</taxon>
        <taxon>Owenia</taxon>
    </lineage>
</organism>
<dbReference type="PANTHER" id="PTHR43762:SF1">
    <property type="entry name" value="D-ARABINONO-1,4-LACTONE OXIDASE"/>
    <property type="match status" value="1"/>
</dbReference>
<evidence type="ECO:0000313" key="2">
    <source>
        <dbReference type="EMBL" id="CAH1774393.1"/>
    </source>
</evidence>
<dbReference type="GO" id="GO:0071949">
    <property type="term" value="F:FAD binding"/>
    <property type="evidence" value="ECO:0007669"/>
    <property type="project" value="InterPro"/>
</dbReference>
<dbReference type="InterPro" id="IPR010031">
    <property type="entry name" value="FAD_lactone_oxidase-like"/>
</dbReference>
<comment type="caution">
    <text evidence="2">The sequence shown here is derived from an EMBL/GenBank/DDBJ whole genome shotgun (WGS) entry which is preliminary data.</text>
</comment>
<evidence type="ECO:0000259" key="1">
    <source>
        <dbReference type="PROSITE" id="PS51387"/>
    </source>
</evidence>
<feature type="domain" description="FAD-binding PCMH-type" evidence="1">
    <location>
        <begin position="22"/>
        <end position="207"/>
    </location>
</feature>
<reference evidence="2" key="1">
    <citation type="submission" date="2022-03" db="EMBL/GenBank/DDBJ databases">
        <authorList>
            <person name="Martin C."/>
        </authorList>
    </citation>
    <scope>NUCLEOTIDE SEQUENCE</scope>
</reference>
<dbReference type="AlphaFoldDB" id="A0A8S4N145"/>
<evidence type="ECO:0000313" key="3">
    <source>
        <dbReference type="Proteomes" id="UP000749559"/>
    </source>
</evidence>
<keyword evidence="3" id="KW-1185">Reference proteome</keyword>
<dbReference type="Proteomes" id="UP000749559">
    <property type="component" value="Unassembled WGS sequence"/>
</dbReference>
<protein>
    <recommendedName>
        <fullName evidence="1">FAD-binding PCMH-type domain-containing protein</fullName>
    </recommendedName>
</protein>
<proteinExistence type="predicted"/>
<dbReference type="Gene3D" id="3.30.465.10">
    <property type="match status" value="1"/>
</dbReference>
<dbReference type="PROSITE" id="PS51387">
    <property type="entry name" value="FAD_PCMH"/>
    <property type="match status" value="1"/>
</dbReference>
<dbReference type="InterPro" id="IPR016166">
    <property type="entry name" value="FAD-bd_PCMH"/>
</dbReference>
<accession>A0A8S4N145</accession>
<dbReference type="GO" id="GO:0016899">
    <property type="term" value="F:oxidoreductase activity, acting on the CH-OH group of donors, oxygen as acceptor"/>
    <property type="evidence" value="ECO:0007669"/>
    <property type="project" value="InterPro"/>
</dbReference>
<dbReference type="SUPFAM" id="SSF56176">
    <property type="entry name" value="FAD-binding/transporter-associated domain-like"/>
    <property type="match status" value="1"/>
</dbReference>
<name>A0A8S4N145_OWEFU</name>
<sequence>MVDEARLQDELGPSPRVFLVEYTNKTQTYSENIFQVDVQNLEEIRNVLKAARTLGLRVRAVGGGYNPIALCPDRGQIQLRLHDLKRFDGPRLELHEGFDKFGFRTMTVASGVSQEDMMDFFLNHKLYLPGTSKQSSLQAMDLITTPQHASFPGHKCASAYASQIRFVDSGGRLRVISDENPDAMSFMRCNLGLSGLIYDITFRLRPLIHVEVNDAFDDVESVLLDTNALKSTLAEGMATEIYWFPYNSCHFGKDWEPEDDKVWVKSILPAQSTEELTERQLDFEQTFTFYPDQFSQLTPEVLVGATRRGAMMTSRMLDCRGETTQKVTDAIYSWPEKHPFPSHSFGFSFPLDEDLDIVKDVIKMLCTQLKRFNKQNKYPINLMIQVQFSGGCESFLGPVTGNGGKALHVYLLSILGTEGWDEFTGALAADWMHVTSARPCWDTEWSTVPNMRTFLLKNMKKELTKFKTARKELEIDRHNLFMNNSIQQLLYAES</sequence>
<dbReference type="EMBL" id="CAIIXF020000001">
    <property type="protein sequence ID" value="CAH1774393.1"/>
    <property type="molecule type" value="Genomic_DNA"/>
</dbReference>
<gene>
    <name evidence="2" type="ORF">OFUS_LOCUS1862</name>
</gene>
<dbReference type="PANTHER" id="PTHR43762">
    <property type="entry name" value="L-GULONOLACTONE OXIDASE"/>
    <property type="match status" value="1"/>
</dbReference>
<dbReference type="OrthoDB" id="610608at2759"/>
<dbReference type="InterPro" id="IPR016169">
    <property type="entry name" value="FAD-bd_PCMH_sub2"/>
</dbReference>